<organism evidence="1 2">
    <name type="scientific">Butyrivibrio fibrisolvens DSM 3071</name>
    <dbReference type="NCBI Taxonomy" id="1121131"/>
    <lineage>
        <taxon>Bacteria</taxon>
        <taxon>Bacillati</taxon>
        <taxon>Bacillota</taxon>
        <taxon>Clostridia</taxon>
        <taxon>Lachnospirales</taxon>
        <taxon>Lachnospiraceae</taxon>
        <taxon>Butyrivibrio</taxon>
    </lineage>
</organism>
<sequence>MKEEISKAVEEILGLTGTEDELSEGIIQGSNESSVILETPLIAKWEI</sequence>
<evidence type="ECO:0000313" key="1">
    <source>
        <dbReference type="EMBL" id="SHH70078.1"/>
    </source>
</evidence>
<reference evidence="2" key="1">
    <citation type="submission" date="2016-11" db="EMBL/GenBank/DDBJ databases">
        <authorList>
            <person name="Varghese N."/>
            <person name="Submissions S."/>
        </authorList>
    </citation>
    <scope>NUCLEOTIDE SEQUENCE [LARGE SCALE GENOMIC DNA]</scope>
    <source>
        <strain evidence="2">DSM 3071</strain>
    </source>
</reference>
<dbReference type="AlphaFoldDB" id="A0A1M5V4K9"/>
<dbReference type="Proteomes" id="UP000184278">
    <property type="component" value="Unassembled WGS sequence"/>
</dbReference>
<dbReference type="RefSeq" id="WP_167562664.1">
    <property type="nucleotide sequence ID" value="NZ_FQXK01000006.1"/>
</dbReference>
<dbReference type="EMBL" id="FQXK01000006">
    <property type="protein sequence ID" value="SHH70078.1"/>
    <property type="molecule type" value="Genomic_DNA"/>
</dbReference>
<keyword evidence="2" id="KW-1185">Reference proteome</keyword>
<gene>
    <name evidence="1" type="ORF">SAMN02745229_00865</name>
</gene>
<evidence type="ECO:0000313" key="2">
    <source>
        <dbReference type="Proteomes" id="UP000184278"/>
    </source>
</evidence>
<protein>
    <submittedName>
        <fullName evidence="1">Uncharacterized protein</fullName>
    </submittedName>
</protein>
<proteinExistence type="predicted"/>
<dbReference type="GeneID" id="89511647"/>
<name>A0A1M5V4K9_BUTFI</name>
<dbReference type="STRING" id="1121131.SAMN02745229_00865"/>
<accession>A0A1M5V4K9</accession>